<dbReference type="PANTHER" id="PTHR37984">
    <property type="entry name" value="PROTEIN CBG26694"/>
    <property type="match status" value="1"/>
</dbReference>
<dbReference type="PANTHER" id="PTHR37984:SF15">
    <property type="entry name" value="INTEGRASE CATALYTIC DOMAIN-CONTAINING PROTEIN"/>
    <property type="match status" value="1"/>
</dbReference>
<protein>
    <submittedName>
        <fullName evidence="1">Pol polyprotein</fullName>
    </submittedName>
</protein>
<dbReference type="Gene3D" id="3.30.420.10">
    <property type="entry name" value="Ribonuclease H-like superfamily/Ribonuclease H"/>
    <property type="match status" value="1"/>
</dbReference>
<accession>A0AAV3Y6X7</accession>
<dbReference type="AlphaFoldDB" id="A0AAV3Y6X7"/>
<evidence type="ECO:0000313" key="1">
    <source>
        <dbReference type="EMBL" id="GFN78018.1"/>
    </source>
</evidence>
<dbReference type="EMBL" id="BLXT01000537">
    <property type="protein sequence ID" value="GFN78018.1"/>
    <property type="molecule type" value="Genomic_DNA"/>
</dbReference>
<keyword evidence="2" id="KW-1185">Reference proteome</keyword>
<dbReference type="InterPro" id="IPR050951">
    <property type="entry name" value="Retrovirus_Pol_polyprotein"/>
</dbReference>
<evidence type="ECO:0000313" key="2">
    <source>
        <dbReference type="Proteomes" id="UP000735302"/>
    </source>
</evidence>
<reference evidence="1 2" key="1">
    <citation type="journal article" date="2021" name="Elife">
        <title>Chloroplast acquisition without the gene transfer in kleptoplastic sea slugs, Plakobranchus ocellatus.</title>
        <authorList>
            <person name="Maeda T."/>
            <person name="Takahashi S."/>
            <person name="Yoshida T."/>
            <person name="Shimamura S."/>
            <person name="Takaki Y."/>
            <person name="Nagai Y."/>
            <person name="Toyoda A."/>
            <person name="Suzuki Y."/>
            <person name="Arimoto A."/>
            <person name="Ishii H."/>
            <person name="Satoh N."/>
            <person name="Nishiyama T."/>
            <person name="Hasebe M."/>
            <person name="Maruyama T."/>
            <person name="Minagawa J."/>
            <person name="Obokata J."/>
            <person name="Shigenobu S."/>
        </authorList>
    </citation>
    <scope>NUCLEOTIDE SEQUENCE [LARGE SCALE GENOMIC DNA]</scope>
</reference>
<proteinExistence type="predicted"/>
<gene>
    <name evidence="1" type="ORF">PoB_000452400</name>
</gene>
<dbReference type="Proteomes" id="UP000735302">
    <property type="component" value="Unassembled WGS sequence"/>
</dbReference>
<sequence length="121" mass="13826">MKTLRMLGMEQVNSIMYHEQSNGMVELLNSSLKPMICKLTGYKPSSWNVLLPAVLFAYREVQNASTGYSAFTLRYGRKVRGPAIELLISAMDETILFIFFHQYVQHLEQTIRTNGNTECCP</sequence>
<comment type="caution">
    <text evidence="1">The sequence shown here is derived from an EMBL/GenBank/DDBJ whole genome shotgun (WGS) entry which is preliminary data.</text>
</comment>
<dbReference type="SUPFAM" id="SSF53098">
    <property type="entry name" value="Ribonuclease H-like"/>
    <property type="match status" value="1"/>
</dbReference>
<organism evidence="1 2">
    <name type="scientific">Plakobranchus ocellatus</name>
    <dbReference type="NCBI Taxonomy" id="259542"/>
    <lineage>
        <taxon>Eukaryota</taxon>
        <taxon>Metazoa</taxon>
        <taxon>Spiralia</taxon>
        <taxon>Lophotrochozoa</taxon>
        <taxon>Mollusca</taxon>
        <taxon>Gastropoda</taxon>
        <taxon>Heterobranchia</taxon>
        <taxon>Euthyneura</taxon>
        <taxon>Panpulmonata</taxon>
        <taxon>Sacoglossa</taxon>
        <taxon>Placobranchoidea</taxon>
        <taxon>Plakobranchidae</taxon>
        <taxon>Plakobranchus</taxon>
    </lineage>
</organism>
<name>A0AAV3Y6X7_9GAST</name>
<dbReference type="InterPro" id="IPR036397">
    <property type="entry name" value="RNaseH_sf"/>
</dbReference>
<dbReference type="GO" id="GO:0003676">
    <property type="term" value="F:nucleic acid binding"/>
    <property type="evidence" value="ECO:0007669"/>
    <property type="project" value="InterPro"/>
</dbReference>
<dbReference type="InterPro" id="IPR012337">
    <property type="entry name" value="RNaseH-like_sf"/>
</dbReference>